<proteinExistence type="predicted"/>
<accession>A0AAU9RTQ1</accession>
<dbReference type="InterPro" id="IPR005379">
    <property type="entry name" value="FDM1-5/IDN2_XH"/>
</dbReference>
<sequence>TIRGYELRTPQCLSNDEVQEARKELIKGLRDLLVNDGTTIKVKRMGEVDEKPFMEACQQRFSSQNVEMEHTMLFSK</sequence>
<evidence type="ECO:0000313" key="3">
    <source>
        <dbReference type="Proteomes" id="UP000836841"/>
    </source>
</evidence>
<gene>
    <name evidence="2" type="ORF">TAV2_LOCUS6681</name>
</gene>
<dbReference type="Proteomes" id="UP000836841">
    <property type="component" value="Chromosome 2"/>
</dbReference>
<dbReference type="GO" id="GO:0080188">
    <property type="term" value="P:gene silencing by siRNA-directed DNA methylation"/>
    <property type="evidence" value="ECO:0007669"/>
    <property type="project" value="InterPro"/>
</dbReference>
<protein>
    <recommendedName>
        <fullName evidence="1">Factor of DNA methylation 1-5/IDN2 domain-containing protein</fullName>
    </recommendedName>
</protein>
<dbReference type="PANTHER" id="PTHR21596:SF53">
    <property type="entry name" value="FACTOR OF DNA METHYLATION 5-RELATED"/>
    <property type="match status" value="1"/>
</dbReference>
<name>A0AAU9RTQ1_THLAR</name>
<dbReference type="EMBL" id="OU466858">
    <property type="protein sequence ID" value="CAH2046591.1"/>
    <property type="molecule type" value="Genomic_DNA"/>
</dbReference>
<evidence type="ECO:0000259" key="1">
    <source>
        <dbReference type="Pfam" id="PF03469"/>
    </source>
</evidence>
<reference evidence="2 3" key="1">
    <citation type="submission" date="2022-03" db="EMBL/GenBank/DDBJ databases">
        <authorList>
            <person name="Nunn A."/>
            <person name="Chopra R."/>
            <person name="Nunn A."/>
            <person name="Contreras Garrido A."/>
        </authorList>
    </citation>
    <scope>NUCLEOTIDE SEQUENCE [LARGE SCALE GENOMIC DNA]</scope>
</reference>
<dbReference type="AlphaFoldDB" id="A0AAU9RTQ1"/>
<dbReference type="Pfam" id="PF03469">
    <property type="entry name" value="XH"/>
    <property type="match status" value="1"/>
</dbReference>
<feature type="non-terminal residue" evidence="2">
    <location>
        <position position="76"/>
    </location>
</feature>
<organism evidence="2 3">
    <name type="scientific">Thlaspi arvense</name>
    <name type="common">Field penny-cress</name>
    <dbReference type="NCBI Taxonomy" id="13288"/>
    <lineage>
        <taxon>Eukaryota</taxon>
        <taxon>Viridiplantae</taxon>
        <taxon>Streptophyta</taxon>
        <taxon>Embryophyta</taxon>
        <taxon>Tracheophyta</taxon>
        <taxon>Spermatophyta</taxon>
        <taxon>Magnoliopsida</taxon>
        <taxon>eudicotyledons</taxon>
        <taxon>Gunneridae</taxon>
        <taxon>Pentapetalae</taxon>
        <taxon>rosids</taxon>
        <taxon>malvids</taxon>
        <taxon>Brassicales</taxon>
        <taxon>Brassicaceae</taxon>
        <taxon>Thlaspideae</taxon>
        <taxon>Thlaspi</taxon>
    </lineage>
</organism>
<feature type="domain" description="Factor of DNA methylation 1-5/IDN2" evidence="1">
    <location>
        <begin position="43"/>
        <end position="76"/>
    </location>
</feature>
<keyword evidence="3" id="KW-1185">Reference proteome</keyword>
<dbReference type="InterPro" id="IPR045177">
    <property type="entry name" value="FDM1-5/IDN2"/>
</dbReference>
<dbReference type="PANTHER" id="PTHR21596">
    <property type="entry name" value="RIBONUCLEASE P SUBUNIT P38"/>
    <property type="match status" value="1"/>
</dbReference>
<evidence type="ECO:0000313" key="2">
    <source>
        <dbReference type="EMBL" id="CAH2046591.1"/>
    </source>
</evidence>